<reference evidence="2" key="1">
    <citation type="submission" date="2021-01" db="EMBL/GenBank/DDBJ databases">
        <authorList>
            <person name="Corre E."/>
            <person name="Pelletier E."/>
            <person name="Niang G."/>
            <person name="Scheremetjew M."/>
            <person name="Finn R."/>
            <person name="Kale V."/>
            <person name="Holt S."/>
            <person name="Cochrane G."/>
            <person name="Meng A."/>
            <person name="Brown T."/>
            <person name="Cohen L."/>
        </authorList>
    </citation>
    <scope>NUCLEOTIDE SEQUENCE</scope>
    <source>
        <strain evidence="2">Pbaha01</strain>
    </source>
</reference>
<dbReference type="AlphaFoldDB" id="A0A7S0FW82"/>
<gene>
    <name evidence="2" type="ORF">PBAH0796_LOCUS30129</name>
</gene>
<protein>
    <submittedName>
        <fullName evidence="2">Uncharacterized protein</fullName>
    </submittedName>
</protein>
<name>A0A7S0FW82_9DINO</name>
<feature type="region of interest" description="Disordered" evidence="1">
    <location>
        <begin position="64"/>
        <end position="115"/>
    </location>
</feature>
<sequence length="162" mass="17037">MATTSERIKQIASANSGTWRSAEEERAARARIHESQKRRYTGGIKQQTEELAAVSKEVEDEDRAAALKRKQQQESEVSGFLEAQKEAEAPKAVPGLLLGKNKQKPEPKTKGLPGFLAVKKKGGECGGVAAADAAEAQPTASGTIGLGAYGSSSSSEEEAPAV</sequence>
<evidence type="ECO:0000313" key="2">
    <source>
        <dbReference type="EMBL" id="CAD8386441.1"/>
    </source>
</evidence>
<proteinExistence type="predicted"/>
<feature type="compositionally biased region" description="Basic and acidic residues" evidence="1">
    <location>
        <begin position="21"/>
        <end position="37"/>
    </location>
</feature>
<evidence type="ECO:0000256" key="1">
    <source>
        <dbReference type="SAM" id="MobiDB-lite"/>
    </source>
</evidence>
<feature type="region of interest" description="Disordered" evidence="1">
    <location>
        <begin position="1"/>
        <end position="45"/>
    </location>
</feature>
<dbReference type="EMBL" id="HBEG01049426">
    <property type="protein sequence ID" value="CAD8386441.1"/>
    <property type="molecule type" value="Transcribed_RNA"/>
</dbReference>
<feature type="region of interest" description="Disordered" evidence="1">
    <location>
        <begin position="133"/>
        <end position="162"/>
    </location>
</feature>
<organism evidence="2">
    <name type="scientific">Pyrodinium bahamense</name>
    <dbReference type="NCBI Taxonomy" id="73915"/>
    <lineage>
        <taxon>Eukaryota</taxon>
        <taxon>Sar</taxon>
        <taxon>Alveolata</taxon>
        <taxon>Dinophyceae</taxon>
        <taxon>Gonyaulacales</taxon>
        <taxon>Pyrocystaceae</taxon>
        <taxon>Pyrodinium</taxon>
    </lineage>
</organism>
<accession>A0A7S0FW82</accession>